<dbReference type="InterPro" id="IPR001343">
    <property type="entry name" value="Hemolysn_Ca-bd"/>
</dbReference>
<dbReference type="Pfam" id="PF00353">
    <property type="entry name" value="HemolysinCabind"/>
    <property type="match status" value="4"/>
</dbReference>
<evidence type="ECO:0000256" key="8">
    <source>
        <dbReference type="SAM" id="MobiDB-lite"/>
    </source>
</evidence>
<name>A0A017H7U5_9RHOB</name>
<dbReference type="GO" id="GO:0016020">
    <property type="term" value="C:membrane"/>
    <property type="evidence" value="ECO:0007669"/>
    <property type="project" value="UniProtKB-SubCell"/>
</dbReference>
<dbReference type="Gene3D" id="2.150.10.10">
    <property type="entry name" value="Serralysin-like metalloprotease, C-terminal"/>
    <property type="match status" value="4"/>
</dbReference>
<dbReference type="SUPFAM" id="SSF51120">
    <property type="entry name" value="beta-Roll"/>
    <property type="match status" value="2"/>
</dbReference>
<dbReference type="HOGENOM" id="CLU_598258_0_0_5"/>
<keyword evidence="3" id="KW-0964">Secreted</keyword>
<evidence type="ECO:0000313" key="9">
    <source>
        <dbReference type="EMBL" id="EYD70547.1"/>
    </source>
</evidence>
<dbReference type="RefSeq" id="WP_017929923.1">
    <property type="nucleotide sequence ID" value="NZ_KB823006.1"/>
</dbReference>
<evidence type="ECO:0000256" key="1">
    <source>
        <dbReference type="ARBA" id="ARBA00004370"/>
    </source>
</evidence>
<dbReference type="GO" id="GO:0005509">
    <property type="term" value="F:calcium ion binding"/>
    <property type="evidence" value="ECO:0007669"/>
    <property type="project" value="InterPro"/>
</dbReference>
<dbReference type="eggNOG" id="COG2931">
    <property type="taxonomic scope" value="Bacteria"/>
</dbReference>
<dbReference type="PATRIC" id="fig|1122180.6.peg.2166"/>
<keyword evidence="4" id="KW-0800">Toxin</keyword>
<gene>
    <name evidence="9" type="ORF">Lokhon_02181</name>
</gene>
<evidence type="ECO:0000256" key="5">
    <source>
        <dbReference type="ARBA" id="ARBA00022737"/>
    </source>
</evidence>
<dbReference type="AlphaFoldDB" id="A0A017H7U5"/>
<keyword evidence="5" id="KW-0677">Repeat</keyword>
<feature type="region of interest" description="Disordered" evidence="8">
    <location>
        <begin position="174"/>
        <end position="261"/>
    </location>
</feature>
<evidence type="ECO:0000256" key="3">
    <source>
        <dbReference type="ARBA" id="ARBA00022525"/>
    </source>
</evidence>
<dbReference type="Proteomes" id="UP000025047">
    <property type="component" value="Unassembled WGS sequence"/>
</dbReference>
<dbReference type="EC" id="3.1.3.1" evidence="9"/>
<dbReference type="GO" id="GO:0090729">
    <property type="term" value="F:toxin activity"/>
    <property type="evidence" value="ECO:0007669"/>
    <property type="project" value="UniProtKB-KW"/>
</dbReference>
<dbReference type="GO" id="GO:0005576">
    <property type="term" value="C:extracellular region"/>
    <property type="evidence" value="ECO:0007669"/>
    <property type="project" value="UniProtKB-SubCell"/>
</dbReference>
<protein>
    <submittedName>
        <fullName evidence="9">Alkaline phosphatase</fullName>
        <ecNumber evidence="9">3.1.3.1</ecNumber>
    </submittedName>
</protein>
<reference evidence="9 10" key="1">
    <citation type="submission" date="2013-03" db="EMBL/GenBank/DDBJ databases">
        <authorList>
            <person name="Fiebig A."/>
            <person name="Goeker M."/>
            <person name="Klenk H.-P.P."/>
        </authorList>
    </citation>
    <scope>NUCLEOTIDE SEQUENCE [LARGE SCALE GENOMIC DNA]</scope>
    <source>
        <strain evidence="9 10">DSM 17492</strain>
    </source>
</reference>
<dbReference type="PANTHER" id="PTHR38340:SF1">
    <property type="entry name" value="S-LAYER PROTEIN"/>
    <property type="match status" value="1"/>
</dbReference>
<dbReference type="InterPro" id="IPR011049">
    <property type="entry name" value="Serralysin-like_metalloprot_C"/>
</dbReference>
<evidence type="ECO:0000256" key="2">
    <source>
        <dbReference type="ARBA" id="ARBA00004613"/>
    </source>
</evidence>
<dbReference type="OrthoDB" id="7875635at2"/>
<comment type="subcellular location">
    <subcellularLocation>
        <location evidence="1">Membrane</location>
    </subcellularLocation>
    <subcellularLocation>
        <location evidence="2">Secreted</location>
    </subcellularLocation>
</comment>
<keyword evidence="7" id="KW-0472">Membrane</keyword>
<dbReference type="PRINTS" id="PR01488">
    <property type="entry name" value="RTXTOXINA"/>
</dbReference>
<evidence type="ECO:0000256" key="7">
    <source>
        <dbReference type="ARBA" id="ARBA00023136"/>
    </source>
</evidence>
<keyword evidence="10" id="KW-1185">Reference proteome</keyword>
<organism evidence="9 10">
    <name type="scientific">Limimaricola hongkongensis DSM 17492</name>
    <dbReference type="NCBI Taxonomy" id="1122180"/>
    <lineage>
        <taxon>Bacteria</taxon>
        <taxon>Pseudomonadati</taxon>
        <taxon>Pseudomonadota</taxon>
        <taxon>Alphaproteobacteria</taxon>
        <taxon>Rhodobacterales</taxon>
        <taxon>Paracoccaceae</taxon>
        <taxon>Limimaricola</taxon>
    </lineage>
</organism>
<dbReference type="InterPro" id="IPR050557">
    <property type="entry name" value="RTX_toxin/Mannuronan_C5-epim"/>
</dbReference>
<dbReference type="PANTHER" id="PTHR38340">
    <property type="entry name" value="S-LAYER PROTEIN"/>
    <property type="match status" value="1"/>
</dbReference>
<keyword evidence="9" id="KW-0378">Hydrolase</keyword>
<dbReference type="PRINTS" id="PR00313">
    <property type="entry name" value="CABNDNGRPT"/>
</dbReference>
<keyword evidence="6" id="KW-0843">Virulence</keyword>
<comment type="caution">
    <text evidence="9">The sequence shown here is derived from an EMBL/GenBank/DDBJ whole genome shotgun (WGS) entry which is preliminary data.</text>
</comment>
<accession>A0A017H7U5</accession>
<evidence type="ECO:0000256" key="4">
    <source>
        <dbReference type="ARBA" id="ARBA00022656"/>
    </source>
</evidence>
<proteinExistence type="predicted"/>
<evidence type="ECO:0000256" key="6">
    <source>
        <dbReference type="ARBA" id="ARBA00023026"/>
    </source>
</evidence>
<sequence>MSFITSDVCEEVEICDENEIVQDCLPSGDDLVCEYTITLYIKDYADGNLLNKYMSEGQGASWMGWPVAYQFKKMVNTDGSEYWHAIANGTNGDDLISGLGLLNDLEHDSAATKPYPSVYVGDLVHFDINGHGGDDKIEGAHNADVLKGGSGDDHIKAHGGDDMVYGGTGDDEIEAGDGNDLVWGNEGNDTIDGGAGHDQLDGADGNDDVSGGDGNDNITGGAGNDLLKGDAGNDHMLGNSGNDEMYGGDGDDCMAGGDDNDRMYGDGGNDLMTGNLGNDVMYGGDGNDKLDGNEGNDWVHGDGGNDLVVGGAGDDHVYGGDGDDIVRGGIGDDEMWGGEGCDQFVFCEVDFNCSDIIWDFDTRPRGDQIDLTQIDIDTVRVQTSGLGNVVGLDLIVDGETVQQIEVNAYNMRANIESVFERDSTFGTDEGAMVQIGAGVRVDLPSVSVLHTDGGMFF</sequence>
<evidence type="ECO:0000313" key="10">
    <source>
        <dbReference type="Proteomes" id="UP000025047"/>
    </source>
</evidence>
<dbReference type="STRING" id="1122180.Lokhon_02181"/>
<dbReference type="EMBL" id="APGJ01000007">
    <property type="protein sequence ID" value="EYD70547.1"/>
    <property type="molecule type" value="Genomic_DNA"/>
</dbReference>
<dbReference type="InterPro" id="IPR003995">
    <property type="entry name" value="RTX_toxin_determinant-A"/>
</dbReference>
<dbReference type="GO" id="GO:0004035">
    <property type="term" value="F:alkaline phosphatase activity"/>
    <property type="evidence" value="ECO:0007669"/>
    <property type="project" value="UniProtKB-EC"/>
</dbReference>